<feature type="transmembrane region" description="Helical" evidence="7">
    <location>
        <begin position="418"/>
        <end position="440"/>
    </location>
</feature>
<dbReference type="AlphaFoldDB" id="A0A327X7D1"/>
<evidence type="ECO:0000256" key="7">
    <source>
        <dbReference type="SAM" id="Phobius"/>
    </source>
</evidence>
<accession>A0A327X7D1</accession>
<feature type="transmembrane region" description="Helical" evidence="7">
    <location>
        <begin position="26"/>
        <end position="47"/>
    </location>
</feature>
<evidence type="ECO:0000313" key="8">
    <source>
        <dbReference type="EMBL" id="RAK01793.1"/>
    </source>
</evidence>
<evidence type="ECO:0000313" key="11">
    <source>
        <dbReference type="Proteomes" id="UP000287865"/>
    </source>
</evidence>
<feature type="transmembrane region" description="Helical" evidence="7">
    <location>
        <begin position="202"/>
        <end position="222"/>
    </location>
</feature>
<feature type="transmembrane region" description="Helical" evidence="7">
    <location>
        <begin position="99"/>
        <end position="118"/>
    </location>
</feature>
<keyword evidence="6 7" id="KW-0472">Membrane</keyword>
<evidence type="ECO:0000256" key="2">
    <source>
        <dbReference type="ARBA" id="ARBA00022448"/>
    </source>
</evidence>
<dbReference type="PIRSF" id="PIRSF006603">
    <property type="entry name" value="DinF"/>
    <property type="match status" value="1"/>
</dbReference>
<proteinExistence type="predicted"/>
<dbReference type="NCBIfam" id="TIGR00797">
    <property type="entry name" value="matE"/>
    <property type="match status" value="1"/>
</dbReference>
<keyword evidence="11" id="KW-1185">Reference proteome</keyword>
<dbReference type="InterPro" id="IPR002528">
    <property type="entry name" value="MATE_fam"/>
</dbReference>
<dbReference type="InterPro" id="IPR052031">
    <property type="entry name" value="Membrane_Transporter-Flippase"/>
</dbReference>
<reference evidence="8 10" key="2">
    <citation type="submission" date="2018-06" db="EMBL/GenBank/DDBJ databases">
        <title>Genomic Encyclopedia of Type Strains, Phase III (KMG-III): the genomes of soil and plant-associated and newly described type strains.</title>
        <authorList>
            <person name="Whitman W."/>
        </authorList>
    </citation>
    <scope>NUCLEOTIDE SEQUENCE [LARGE SCALE GENOMIC DNA]</scope>
    <source>
        <strain evidence="8 10">CGMCC 1.15366</strain>
    </source>
</reference>
<dbReference type="InterPro" id="IPR048279">
    <property type="entry name" value="MdtK-like"/>
</dbReference>
<feature type="transmembrane region" description="Helical" evidence="7">
    <location>
        <begin position="53"/>
        <end position="79"/>
    </location>
</feature>
<dbReference type="PANTHER" id="PTHR43549">
    <property type="entry name" value="MULTIDRUG RESISTANCE PROTEIN YPNP-RELATED"/>
    <property type="match status" value="1"/>
</dbReference>
<evidence type="ECO:0000256" key="4">
    <source>
        <dbReference type="ARBA" id="ARBA00022692"/>
    </source>
</evidence>
<dbReference type="PANTHER" id="PTHR43549:SF3">
    <property type="entry name" value="MULTIDRUG RESISTANCE PROTEIN YPNP-RELATED"/>
    <property type="match status" value="1"/>
</dbReference>
<keyword evidence="2" id="KW-0813">Transport</keyword>
<dbReference type="Pfam" id="PF01554">
    <property type="entry name" value="MatE"/>
    <property type="match status" value="2"/>
</dbReference>
<evidence type="ECO:0000313" key="9">
    <source>
        <dbReference type="EMBL" id="RUO28606.1"/>
    </source>
</evidence>
<evidence type="ECO:0000256" key="1">
    <source>
        <dbReference type="ARBA" id="ARBA00004429"/>
    </source>
</evidence>
<feature type="transmembrane region" description="Helical" evidence="7">
    <location>
        <begin position="391"/>
        <end position="412"/>
    </location>
</feature>
<comment type="subcellular location">
    <subcellularLocation>
        <location evidence="1">Cell inner membrane</location>
        <topology evidence="1">Multi-pass membrane protein</topology>
    </subcellularLocation>
</comment>
<sequence length="456" mass="48866">MSQPAKKSALLHQPIAKTLWQMTWPMIFGVATLISFNVVDTFFISLLGTQELAAVGFTFPVTFTVISLSIGLGIGTSAVIARLLGQDNHQQARYAGSSALYLAAAMVAALALVGWLLATPIFRLLGASDELMPLIMGYMNIWFIGAPLLVMPMVGNSILRASGDTKTPSMIMTLGGLLNAVFDPILIFGWGPIPAMGIEGAALASLLSWVIGFGLIIWWLIVKRRLIDPRPPSWSVFVQSARKLLVIGLPAAGANMLTPLSMAIMTAIVATYGATAVAGFGAGIRLESLASIVILALSMSLPPLISQNFGAGRMDRVREAYRTALFAVLGIQALVYVALVISLPLIQHAFAREDEVAQVLAWFIWLMPLGYGVQGWVILTNSSMNALHMPLRALSLSIVRLFIFFVPISYLGSVLAGLPGLFAGGVIANIVTAVIAYRWFMKILAQQPSVEESHGT</sequence>
<dbReference type="OrthoDB" id="9806302at2"/>
<feature type="transmembrane region" description="Helical" evidence="7">
    <location>
        <begin position="171"/>
        <end position="190"/>
    </location>
</feature>
<dbReference type="Proteomes" id="UP000287865">
    <property type="component" value="Unassembled WGS sequence"/>
</dbReference>
<comment type="caution">
    <text evidence="8">The sequence shown here is derived from an EMBL/GenBank/DDBJ whole genome shotgun (WGS) entry which is preliminary data.</text>
</comment>
<evidence type="ECO:0000256" key="6">
    <source>
        <dbReference type="ARBA" id="ARBA00023136"/>
    </source>
</evidence>
<feature type="transmembrane region" description="Helical" evidence="7">
    <location>
        <begin position="359"/>
        <end position="379"/>
    </location>
</feature>
<name>A0A327X7D1_9GAMM</name>
<dbReference type="EMBL" id="PIPK01000001">
    <property type="protein sequence ID" value="RUO28606.1"/>
    <property type="molecule type" value="Genomic_DNA"/>
</dbReference>
<evidence type="ECO:0000256" key="3">
    <source>
        <dbReference type="ARBA" id="ARBA00022475"/>
    </source>
</evidence>
<feature type="transmembrane region" description="Helical" evidence="7">
    <location>
        <begin position="138"/>
        <end position="159"/>
    </location>
</feature>
<evidence type="ECO:0000313" key="10">
    <source>
        <dbReference type="Proteomes" id="UP000249203"/>
    </source>
</evidence>
<dbReference type="GO" id="GO:0005886">
    <property type="term" value="C:plasma membrane"/>
    <property type="evidence" value="ECO:0007669"/>
    <property type="project" value="UniProtKB-SubCell"/>
</dbReference>
<feature type="transmembrane region" description="Helical" evidence="7">
    <location>
        <begin position="289"/>
        <end position="311"/>
    </location>
</feature>
<dbReference type="Proteomes" id="UP000249203">
    <property type="component" value="Unassembled WGS sequence"/>
</dbReference>
<dbReference type="GO" id="GO:0042910">
    <property type="term" value="F:xenobiotic transmembrane transporter activity"/>
    <property type="evidence" value="ECO:0007669"/>
    <property type="project" value="InterPro"/>
</dbReference>
<feature type="transmembrane region" description="Helical" evidence="7">
    <location>
        <begin position="323"/>
        <end position="347"/>
    </location>
</feature>
<evidence type="ECO:0000256" key="5">
    <source>
        <dbReference type="ARBA" id="ARBA00022989"/>
    </source>
</evidence>
<gene>
    <name evidence="8" type="ORF">B0I24_101430</name>
    <name evidence="9" type="ORF">CWE07_02080</name>
</gene>
<keyword evidence="5 7" id="KW-1133">Transmembrane helix</keyword>
<organism evidence="8 10">
    <name type="scientific">Aliidiomarina maris</name>
    <dbReference type="NCBI Taxonomy" id="531312"/>
    <lineage>
        <taxon>Bacteria</taxon>
        <taxon>Pseudomonadati</taxon>
        <taxon>Pseudomonadota</taxon>
        <taxon>Gammaproteobacteria</taxon>
        <taxon>Alteromonadales</taxon>
        <taxon>Idiomarinaceae</taxon>
        <taxon>Aliidiomarina</taxon>
    </lineage>
</organism>
<dbReference type="GO" id="GO:0015297">
    <property type="term" value="F:antiporter activity"/>
    <property type="evidence" value="ECO:0007669"/>
    <property type="project" value="InterPro"/>
</dbReference>
<protein>
    <submittedName>
        <fullName evidence="9">MATE family efflux transporter</fullName>
    </submittedName>
    <submittedName>
        <fullName evidence="8">Putative MATE family efflux protein</fullName>
    </submittedName>
</protein>
<dbReference type="RefSeq" id="WP_111568261.1">
    <property type="nucleotide sequence ID" value="NZ_PIPK01000001.1"/>
</dbReference>
<keyword evidence="3" id="KW-1003">Cell membrane</keyword>
<keyword evidence="4 7" id="KW-0812">Transmembrane</keyword>
<reference evidence="9 11" key="1">
    <citation type="journal article" date="2018" name="Front. Microbiol.">
        <title>Genome-Based Analysis Reveals the Taxonomy and Diversity of the Family Idiomarinaceae.</title>
        <authorList>
            <person name="Liu Y."/>
            <person name="Lai Q."/>
            <person name="Shao Z."/>
        </authorList>
    </citation>
    <scope>NUCLEOTIDE SEQUENCE [LARGE SCALE GENOMIC DNA]</scope>
    <source>
        <strain evidence="9 11">CF12-14</strain>
    </source>
</reference>
<dbReference type="EMBL" id="QLMD01000001">
    <property type="protein sequence ID" value="RAK01793.1"/>
    <property type="molecule type" value="Genomic_DNA"/>
</dbReference>